<evidence type="ECO:0000256" key="1">
    <source>
        <dbReference type="SAM" id="Coils"/>
    </source>
</evidence>
<feature type="coiled-coil region" evidence="1">
    <location>
        <begin position="273"/>
        <end position="310"/>
    </location>
</feature>
<protein>
    <recommendedName>
        <fullName evidence="4">AAA family ATPase</fullName>
    </recommendedName>
</protein>
<keyword evidence="3" id="KW-1185">Reference proteome</keyword>
<dbReference type="EMBL" id="AP025516">
    <property type="protein sequence ID" value="BDD85981.1"/>
    <property type="molecule type" value="Genomic_DNA"/>
</dbReference>
<evidence type="ECO:0008006" key="4">
    <source>
        <dbReference type="Google" id="ProtNLM"/>
    </source>
</evidence>
<name>A0ABM7W4Y3_9BACT</name>
<sequence>MNIVGPARLILLRAGKYDYGEVELINPLHLVGPNNIGKTSLIAVLQFLYIDDQRFMHFSREMAETRKYYFPDQNSYLLFECLTPVGYCVVGVQGRGPIRSYEFQRFAYQGHYDAADFLNEERCVRDPEEVRGRLAAKDFRLLEPRQLRAALTGIGDNRGVNLGLVPIRQRDHYERFRAVFGNLLRLAHLRQDELKQFLLEINRNDFQQPEIDLGASYSNQYRKVCEQAEGLRELRAIIDDVRRVLELAALRDDVQRLLPGLWVAVRAEYGRVEADLLQRKKTLEETCVRMDEEGARLADTEKQCKEERDTLLQEIGGITGELVRHEQDKEGFRDFLVDFETSRKMTWSSDLIGLAQFLIRQRSFLQSRCEGGWTRKNENWPECGTGSSNFPAMLRLSCCRISPQPMRTRCSG</sequence>
<gene>
    <name evidence="2" type="ORF">DPPLL_03460</name>
</gene>
<keyword evidence="1" id="KW-0175">Coiled coil</keyword>
<dbReference type="Proteomes" id="UP000830055">
    <property type="component" value="Chromosome"/>
</dbReference>
<evidence type="ECO:0000313" key="2">
    <source>
        <dbReference type="EMBL" id="BDD85981.1"/>
    </source>
</evidence>
<organism evidence="2 3">
    <name type="scientific">Desulfofustis limnaeus</name>
    <dbReference type="NCBI Taxonomy" id="2740163"/>
    <lineage>
        <taxon>Bacteria</taxon>
        <taxon>Pseudomonadati</taxon>
        <taxon>Thermodesulfobacteriota</taxon>
        <taxon>Desulfobulbia</taxon>
        <taxon>Desulfobulbales</taxon>
        <taxon>Desulfocapsaceae</taxon>
        <taxon>Desulfofustis</taxon>
    </lineage>
</organism>
<accession>A0ABM7W4Y3</accession>
<reference evidence="2 3" key="1">
    <citation type="submission" date="2022-01" db="EMBL/GenBank/DDBJ databases">
        <title>Desulfofustis limnae sp. nov., a novel mesophilic sulfate-reducing bacterium isolated from marsh soil.</title>
        <authorList>
            <person name="Watanabe M."/>
            <person name="Takahashi A."/>
            <person name="Kojima H."/>
            <person name="Fukui M."/>
        </authorList>
    </citation>
    <scope>NUCLEOTIDE SEQUENCE [LARGE SCALE GENOMIC DNA]</scope>
    <source>
        <strain evidence="2 3">PPLL</strain>
    </source>
</reference>
<proteinExistence type="predicted"/>
<evidence type="ECO:0000313" key="3">
    <source>
        <dbReference type="Proteomes" id="UP000830055"/>
    </source>
</evidence>